<dbReference type="Proteomes" id="UP000237839">
    <property type="component" value="Unassembled WGS sequence"/>
</dbReference>
<name>A0A2S9H1N4_9BURK</name>
<sequence length="497" mass="53774">MLPIVIQEITQAAPVSRSKASSLITAPTVSPSVLNTLNIPASISMRHFCEAKFSNICNTCRDSGQAAQTMANHLATLLIHAGEVTAGNNAKFEVVGNLTNHLLGNLTRDDLTKAQSAANQIKARFHSDIDSQGSTQLDRTLNMLDLPYHKATHESGRMGHAREMHSDVRHFFGNNPYQDLANTLAYCHDHVQIKDDHGMGVGNSLHWGLNEIATAAALATLASESGVDAAGQEALLKVAGAVIPAGTAFNFMPNVGGDGKPGLGTIIEGMLRGKTLPANLSESGREIIAMAYTLAICDTQRNNLAGLARPTDDVIFKNASAVHRLLSNCAEKEPESFGTTFFDNGKLSEAGLALCSKLTSTVEVFEEFPHHTFSTPNLENGKPNNPLSRTFDPGSMTTEERDNAILQLIRNNGSFGSANVARDIESFSGEFSHPVLDHIKQKTILENPKTAFTDAYIKFADELKFQCEAGKMRMDEVLDQIKAMGGSVQRRNQFRPM</sequence>
<proteinExistence type="predicted"/>
<organism evidence="1 2">
    <name type="scientific">Solimicrobium silvestre</name>
    <dbReference type="NCBI Taxonomy" id="2099400"/>
    <lineage>
        <taxon>Bacteria</taxon>
        <taxon>Pseudomonadati</taxon>
        <taxon>Pseudomonadota</taxon>
        <taxon>Betaproteobacteria</taxon>
        <taxon>Burkholderiales</taxon>
        <taxon>Oxalobacteraceae</taxon>
        <taxon>Solimicrobium</taxon>
    </lineage>
</organism>
<accession>A0A2S9H1N4</accession>
<keyword evidence="2" id="KW-1185">Reference proteome</keyword>
<evidence type="ECO:0000313" key="1">
    <source>
        <dbReference type="EMBL" id="PRC93853.1"/>
    </source>
</evidence>
<evidence type="ECO:0000313" key="2">
    <source>
        <dbReference type="Proteomes" id="UP000237839"/>
    </source>
</evidence>
<protein>
    <submittedName>
        <fullName evidence="1">Uncharacterized protein</fullName>
    </submittedName>
</protein>
<comment type="caution">
    <text evidence="1">The sequence shown here is derived from an EMBL/GenBank/DDBJ whole genome shotgun (WGS) entry which is preliminary data.</text>
</comment>
<reference evidence="1 2" key="1">
    <citation type="submission" date="2018-02" db="EMBL/GenBank/DDBJ databases">
        <title>Solimicrobium silvestre gen. nov., sp. nov., isolated from alpine forest soil.</title>
        <authorList>
            <person name="Margesin R."/>
            <person name="Albuquerque L."/>
            <person name="Zhang D.-C."/>
            <person name="Froufe H.J.C."/>
            <person name="Severino R."/>
            <person name="Roxo I."/>
            <person name="Egas C."/>
            <person name="Da Costa M.S."/>
        </authorList>
    </citation>
    <scope>NUCLEOTIDE SEQUENCE [LARGE SCALE GENOMIC DNA]</scope>
    <source>
        <strain evidence="1 2">S20-91</strain>
    </source>
</reference>
<dbReference type="AlphaFoldDB" id="A0A2S9H1N4"/>
<gene>
    <name evidence="1" type="ORF">S2091_1462</name>
</gene>
<dbReference type="EMBL" id="PUGF01000005">
    <property type="protein sequence ID" value="PRC93853.1"/>
    <property type="molecule type" value="Genomic_DNA"/>
</dbReference>